<reference evidence="1 2" key="1">
    <citation type="journal article" date="2014" name="PLoS Genet.">
        <title>The Genome of Spironucleus salmonicida Highlights a Fish Pathogen Adapted to Fluctuating Environments.</title>
        <authorList>
            <person name="Xu F."/>
            <person name="Jerlstrom-Hultqvist J."/>
            <person name="Einarsson E."/>
            <person name="Astvaldsson A."/>
            <person name="Svard S.G."/>
            <person name="Andersson J.O."/>
        </authorList>
    </citation>
    <scope>NUCLEOTIDE SEQUENCE</scope>
    <source>
        <strain evidence="2">ATCC 50377</strain>
    </source>
</reference>
<proteinExistence type="predicted"/>
<evidence type="ECO:0000313" key="1">
    <source>
        <dbReference type="EMBL" id="EST41385.1"/>
    </source>
</evidence>
<sequence length="214" mass="25841">MQKSVNQIFLTPEFSTRESRIRIKQSIFQLPYYNFTTPSKAFVQTVIQQIPEYYKIPQKTKQLRQFTYRVKNTSKCNSYLDSQFEKQPEKVPLKTYIFRSVPSEPRQINDQLGLFSDFQSQFEYYRKFKQPRQRIFLKEFSQKFILLKSKLKVDVTNKEFNLSNKRLSPQRNSTIFRGVEELYERQIIQNEIERISKIQFQLNMEKFGVSYGTK</sequence>
<protein>
    <submittedName>
        <fullName evidence="1">Uncharacterized protein</fullName>
    </submittedName>
</protein>
<dbReference type="VEuPathDB" id="GiardiaDB:SS50377_26532"/>
<reference evidence="2" key="2">
    <citation type="submission" date="2020-12" db="EMBL/GenBank/DDBJ databases">
        <title>New Spironucleus salmonicida genome in near-complete chromosomes.</title>
        <authorList>
            <person name="Xu F."/>
            <person name="Kurt Z."/>
            <person name="Jimenez-Gonzalez A."/>
            <person name="Astvaldsson A."/>
            <person name="Andersson J.O."/>
            <person name="Svard S.G."/>
        </authorList>
    </citation>
    <scope>NUCLEOTIDE SEQUENCE</scope>
    <source>
        <strain evidence="2">ATCC 50377</strain>
    </source>
</reference>
<dbReference type="AlphaFoldDB" id="V6LAB6"/>
<keyword evidence="3" id="KW-1185">Reference proteome</keyword>
<evidence type="ECO:0000313" key="3">
    <source>
        <dbReference type="Proteomes" id="UP000018208"/>
    </source>
</evidence>
<gene>
    <name evidence="1" type="ORF">SS50377_19101</name>
    <name evidence="2" type="ORF">SS50377_26532</name>
</gene>
<evidence type="ECO:0000313" key="2">
    <source>
        <dbReference type="EMBL" id="KAH0572322.1"/>
    </source>
</evidence>
<dbReference type="EMBL" id="KI546170">
    <property type="protein sequence ID" value="EST41385.1"/>
    <property type="molecule type" value="Genomic_DNA"/>
</dbReference>
<accession>V6LAB6</accession>
<dbReference type="Proteomes" id="UP000018208">
    <property type="component" value="Unassembled WGS sequence"/>
</dbReference>
<organism evidence="1">
    <name type="scientific">Spironucleus salmonicida</name>
    <dbReference type="NCBI Taxonomy" id="348837"/>
    <lineage>
        <taxon>Eukaryota</taxon>
        <taxon>Metamonada</taxon>
        <taxon>Diplomonadida</taxon>
        <taxon>Hexamitidae</taxon>
        <taxon>Hexamitinae</taxon>
        <taxon>Spironucleus</taxon>
    </lineage>
</organism>
<dbReference type="EMBL" id="AUWU02000006">
    <property type="protein sequence ID" value="KAH0572322.1"/>
    <property type="molecule type" value="Genomic_DNA"/>
</dbReference>
<name>V6LAB6_9EUKA</name>